<dbReference type="InterPro" id="IPR013087">
    <property type="entry name" value="Znf_C2H2_type"/>
</dbReference>
<gene>
    <name evidence="4" type="ORF">BG011_000425</name>
</gene>
<dbReference type="PROSITE" id="PS00028">
    <property type="entry name" value="ZINC_FINGER_C2H2_1"/>
    <property type="match status" value="1"/>
</dbReference>
<dbReference type="SUPFAM" id="SSF57667">
    <property type="entry name" value="beta-beta-alpha zinc fingers"/>
    <property type="match status" value="1"/>
</dbReference>
<accession>A0A9P6PL79</accession>
<name>A0A9P6PL79_9FUNG</name>
<dbReference type="InterPro" id="IPR036236">
    <property type="entry name" value="Znf_C2H2_sf"/>
</dbReference>
<keyword evidence="1" id="KW-0862">Zinc</keyword>
<dbReference type="PROSITE" id="PS50157">
    <property type="entry name" value="ZINC_FINGER_C2H2_2"/>
    <property type="match status" value="2"/>
</dbReference>
<organism evidence="4 5">
    <name type="scientific">Mortierella polycephala</name>
    <dbReference type="NCBI Taxonomy" id="41804"/>
    <lineage>
        <taxon>Eukaryota</taxon>
        <taxon>Fungi</taxon>
        <taxon>Fungi incertae sedis</taxon>
        <taxon>Mucoromycota</taxon>
        <taxon>Mortierellomycotina</taxon>
        <taxon>Mortierellomycetes</taxon>
        <taxon>Mortierellales</taxon>
        <taxon>Mortierellaceae</taxon>
        <taxon>Mortierella</taxon>
    </lineage>
</organism>
<evidence type="ECO:0000256" key="2">
    <source>
        <dbReference type="SAM" id="MobiDB-lite"/>
    </source>
</evidence>
<dbReference type="GO" id="GO:0008270">
    <property type="term" value="F:zinc ion binding"/>
    <property type="evidence" value="ECO:0007669"/>
    <property type="project" value="UniProtKB-KW"/>
</dbReference>
<dbReference type="OrthoDB" id="6365676at2759"/>
<evidence type="ECO:0000313" key="5">
    <source>
        <dbReference type="Proteomes" id="UP000726737"/>
    </source>
</evidence>
<dbReference type="EMBL" id="JAAAJA010001087">
    <property type="protein sequence ID" value="KAG0248145.1"/>
    <property type="molecule type" value="Genomic_DNA"/>
</dbReference>
<reference evidence="4" key="1">
    <citation type="journal article" date="2020" name="Fungal Divers.">
        <title>Resolving the Mortierellaceae phylogeny through synthesis of multi-gene phylogenetics and phylogenomics.</title>
        <authorList>
            <person name="Vandepol N."/>
            <person name="Liber J."/>
            <person name="Desiro A."/>
            <person name="Na H."/>
            <person name="Kennedy M."/>
            <person name="Barry K."/>
            <person name="Grigoriev I.V."/>
            <person name="Miller A.N."/>
            <person name="O'Donnell K."/>
            <person name="Stajich J.E."/>
            <person name="Bonito G."/>
        </authorList>
    </citation>
    <scope>NUCLEOTIDE SEQUENCE</scope>
    <source>
        <strain evidence="4">KOD948</strain>
    </source>
</reference>
<dbReference type="AlphaFoldDB" id="A0A9P6PL79"/>
<feature type="compositionally biased region" description="Polar residues" evidence="2">
    <location>
        <begin position="1"/>
        <end position="12"/>
    </location>
</feature>
<keyword evidence="1" id="KW-0479">Metal-binding</keyword>
<sequence length="198" mass="22644">AHVNTAQATTNHDILEPNLISQQAPSGPHGSWQADLLHSSGDTRRPITSDKSHSEMGHMNALVDMQDHGSVSFQDQEMTLSSKETPHEGEKRHGFMRKTVQKIKSFCGELLTASADKLMDHIKTPKKVKKCKKQTSAKLFKCDFENCIVTCKRKHDLKRHQMTQHSDEHPYSCDICGKRFQRTDKRNLHRNKNKCNRD</sequence>
<dbReference type="SMART" id="SM00355">
    <property type="entry name" value="ZnF_C2H2"/>
    <property type="match status" value="2"/>
</dbReference>
<evidence type="ECO:0000259" key="3">
    <source>
        <dbReference type="PROSITE" id="PS50157"/>
    </source>
</evidence>
<feature type="region of interest" description="Disordered" evidence="2">
    <location>
        <begin position="1"/>
        <end position="53"/>
    </location>
</feature>
<dbReference type="Proteomes" id="UP000726737">
    <property type="component" value="Unassembled WGS sequence"/>
</dbReference>
<feature type="domain" description="C2H2-type" evidence="3">
    <location>
        <begin position="171"/>
        <end position="198"/>
    </location>
</feature>
<keyword evidence="5" id="KW-1185">Reference proteome</keyword>
<evidence type="ECO:0000256" key="1">
    <source>
        <dbReference type="PROSITE-ProRule" id="PRU00042"/>
    </source>
</evidence>
<proteinExistence type="predicted"/>
<feature type="compositionally biased region" description="Basic and acidic residues" evidence="2">
    <location>
        <begin position="41"/>
        <end position="53"/>
    </location>
</feature>
<evidence type="ECO:0000313" key="4">
    <source>
        <dbReference type="EMBL" id="KAG0248145.1"/>
    </source>
</evidence>
<feature type="non-terminal residue" evidence="4">
    <location>
        <position position="1"/>
    </location>
</feature>
<feature type="domain" description="C2H2-type" evidence="3">
    <location>
        <begin position="140"/>
        <end position="170"/>
    </location>
</feature>
<dbReference type="Gene3D" id="3.30.160.60">
    <property type="entry name" value="Classic Zinc Finger"/>
    <property type="match status" value="1"/>
</dbReference>
<keyword evidence="1" id="KW-0863">Zinc-finger</keyword>
<protein>
    <recommendedName>
        <fullName evidence="3">C2H2-type domain-containing protein</fullName>
    </recommendedName>
</protein>
<comment type="caution">
    <text evidence="4">The sequence shown here is derived from an EMBL/GenBank/DDBJ whole genome shotgun (WGS) entry which is preliminary data.</text>
</comment>